<comment type="catalytic activity">
    <reaction evidence="5">
        <text>GMP + ATP = GDP + ADP</text>
        <dbReference type="Rhea" id="RHEA:20780"/>
        <dbReference type="ChEBI" id="CHEBI:30616"/>
        <dbReference type="ChEBI" id="CHEBI:58115"/>
        <dbReference type="ChEBI" id="CHEBI:58189"/>
        <dbReference type="ChEBI" id="CHEBI:456216"/>
        <dbReference type="EC" id="2.7.4.8"/>
    </reaction>
</comment>
<keyword evidence="8" id="KW-1185">Reference proteome</keyword>
<dbReference type="GO" id="GO:0005829">
    <property type="term" value="C:cytosol"/>
    <property type="evidence" value="ECO:0007669"/>
    <property type="project" value="TreeGrafter"/>
</dbReference>
<proteinExistence type="inferred from homology"/>
<evidence type="ECO:0000256" key="1">
    <source>
        <dbReference type="ARBA" id="ARBA00003531"/>
    </source>
</evidence>
<dbReference type="InterPro" id="IPR008145">
    <property type="entry name" value="GK/Ca_channel_bsu"/>
</dbReference>
<evidence type="ECO:0000256" key="2">
    <source>
        <dbReference type="ARBA" id="ARBA00005790"/>
    </source>
</evidence>
<dbReference type="OrthoDB" id="1033810at2"/>
<dbReference type="PANTHER" id="PTHR23117">
    <property type="entry name" value="GUANYLATE KINASE-RELATED"/>
    <property type="match status" value="1"/>
</dbReference>
<comment type="caution">
    <text evidence="7">The sequence shown here is derived from an EMBL/GenBank/DDBJ whole genome shotgun (WGS) entry which is preliminary data.</text>
</comment>
<dbReference type="GO" id="GO:0004385">
    <property type="term" value="F:GMP kinase activity"/>
    <property type="evidence" value="ECO:0007669"/>
    <property type="project" value="UniProtKB-EC"/>
</dbReference>
<dbReference type="Gene3D" id="3.40.50.300">
    <property type="entry name" value="P-loop containing nucleotide triphosphate hydrolases"/>
    <property type="match status" value="1"/>
</dbReference>
<feature type="domain" description="Guanylate kinase-like" evidence="6">
    <location>
        <begin position="8"/>
        <end position="184"/>
    </location>
</feature>
<evidence type="ECO:0000256" key="5">
    <source>
        <dbReference type="ARBA" id="ARBA00048594"/>
    </source>
</evidence>
<dbReference type="PANTHER" id="PTHR23117:SF13">
    <property type="entry name" value="GUANYLATE KINASE"/>
    <property type="match status" value="1"/>
</dbReference>
<dbReference type="EMBL" id="RBAH01000052">
    <property type="protein sequence ID" value="RKN61391.1"/>
    <property type="molecule type" value="Genomic_DNA"/>
</dbReference>
<name>A0A3B0AM41_9BACL</name>
<dbReference type="AlphaFoldDB" id="A0A3B0AM41"/>
<gene>
    <name evidence="7" type="ORF">D7M11_35375</name>
</gene>
<dbReference type="RefSeq" id="WP_120751972.1">
    <property type="nucleotide sequence ID" value="NZ_RBAH01000052.1"/>
</dbReference>
<dbReference type="Proteomes" id="UP000282311">
    <property type="component" value="Unassembled WGS sequence"/>
</dbReference>
<evidence type="ECO:0000313" key="8">
    <source>
        <dbReference type="Proteomes" id="UP000282311"/>
    </source>
</evidence>
<protein>
    <submittedName>
        <fullName evidence="7">Guanylate kinase</fullName>
    </submittedName>
</protein>
<keyword evidence="3" id="KW-0808">Transferase</keyword>
<dbReference type="PROSITE" id="PS50052">
    <property type="entry name" value="GUANYLATE_KINASE_2"/>
    <property type="match status" value="1"/>
</dbReference>
<sequence>MSQAKERRHLFVFTGPDGSGRKTIADMVGTTLELKKVLSYTTREARQGEQEDQDYHFISADAFRTEERNGAFVETVFIGGFYYGVKKADIERLWAEHRFVYVILNPEGAHLLKQAFGDAVIRLFLYADREALRHRQLERGDGVALVEERLAHYEAAMSYLPQCEYAFENVDLSHTVFSITNVIEQYLNRQLLNLD</sequence>
<comment type="similarity">
    <text evidence="2">Belongs to the guanylate kinase family.</text>
</comment>
<organism evidence="7 8">
    <name type="scientific">Paenibacillus ginsengarvi</name>
    <dbReference type="NCBI Taxonomy" id="400777"/>
    <lineage>
        <taxon>Bacteria</taxon>
        <taxon>Bacillati</taxon>
        <taxon>Bacillota</taxon>
        <taxon>Bacilli</taxon>
        <taxon>Bacillales</taxon>
        <taxon>Paenibacillaceae</taxon>
        <taxon>Paenibacillus</taxon>
    </lineage>
</organism>
<reference evidence="7 8" key="1">
    <citation type="journal article" date="2007" name="Int. J. Syst. Evol. Microbiol.">
        <title>Paenibacillus ginsengarvi sp. nov., isolated from soil from ginseng cultivation.</title>
        <authorList>
            <person name="Yoon M.H."/>
            <person name="Ten L.N."/>
            <person name="Im W.T."/>
        </authorList>
    </citation>
    <scope>NUCLEOTIDE SEQUENCE [LARGE SCALE GENOMIC DNA]</scope>
    <source>
        <strain evidence="7 8">KCTC 13059</strain>
    </source>
</reference>
<dbReference type="InterPro" id="IPR027417">
    <property type="entry name" value="P-loop_NTPase"/>
</dbReference>
<comment type="function">
    <text evidence="1">Essential for recycling GMP and indirectly, cGMP.</text>
</comment>
<dbReference type="Pfam" id="PF00625">
    <property type="entry name" value="Guanylate_kin"/>
    <property type="match status" value="1"/>
</dbReference>
<keyword evidence="4 7" id="KW-0418">Kinase</keyword>
<evidence type="ECO:0000259" key="6">
    <source>
        <dbReference type="PROSITE" id="PS50052"/>
    </source>
</evidence>
<dbReference type="InterPro" id="IPR008144">
    <property type="entry name" value="Guanylate_kin-like_dom"/>
</dbReference>
<evidence type="ECO:0000256" key="4">
    <source>
        <dbReference type="ARBA" id="ARBA00022777"/>
    </source>
</evidence>
<accession>A0A3B0AM41</accession>
<dbReference type="SMART" id="SM00072">
    <property type="entry name" value="GuKc"/>
    <property type="match status" value="1"/>
</dbReference>
<evidence type="ECO:0000256" key="3">
    <source>
        <dbReference type="ARBA" id="ARBA00022679"/>
    </source>
</evidence>
<dbReference type="SUPFAM" id="SSF52540">
    <property type="entry name" value="P-loop containing nucleoside triphosphate hydrolases"/>
    <property type="match status" value="1"/>
</dbReference>
<evidence type="ECO:0000313" key="7">
    <source>
        <dbReference type="EMBL" id="RKN61391.1"/>
    </source>
</evidence>